<dbReference type="AlphaFoldDB" id="A0A2P8GKQ6"/>
<dbReference type="SUPFAM" id="SSF51735">
    <property type="entry name" value="NAD(P)-binding Rossmann-fold domains"/>
    <property type="match status" value="1"/>
</dbReference>
<dbReference type="Pfam" id="PF00106">
    <property type="entry name" value="adh_short"/>
    <property type="match status" value="1"/>
</dbReference>
<dbReference type="PRINTS" id="PR00081">
    <property type="entry name" value="GDHRDH"/>
</dbReference>
<name>A0A2P8GKQ6_9BACT</name>
<accession>A0A2P8GKQ6</accession>
<keyword evidence="3" id="KW-1185">Reference proteome</keyword>
<dbReference type="InterPro" id="IPR051911">
    <property type="entry name" value="SDR_oxidoreductase"/>
</dbReference>
<sequence>MKQIILTGSASGFGLKAVKTLALQGHTVYATMRNIKWLSGANAAVAQELKDWAKAHNVKVEVVEMDVTSTVSVNAAVAEIAKKSGGRIDVLINNAGVSYYGFGEALTIEQTEQMYQVNTLGPERTMKAVLPYMHAQKEGLIINVTSVQSRNHIPSLSTYNGTKAALDAATVGYHYELKSSGIDVVNIQPGAFQTTDITNKRIVGKNEEVEAKYGEDALNFKRALLQYFVPTPESGDPQEVADAMLKLVELPKGERPLWTIVGGGPMTEKFEAINQSTKDIVDFNVSILPQLFPTK</sequence>
<evidence type="ECO:0000256" key="1">
    <source>
        <dbReference type="RuleBase" id="RU000363"/>
    </source>
</evidence>
<dbReference type="InterPro" id="IPR036291">
    <property type="entry name" value="NAD(P)-bd_dom_sf"/>
</dbReference>
<organism evidence="2 3">
    <name type="scientific">Chitinophaga ginsengisoli</name>
    <dbReference type="NCBI Taxonomy" id="363837"/>
    <lineage>
        <taxon>Bacteria</taxon>
        <taxon>Pseudomonadati</taxon>
        <taxon>Bacteroidota</taxon>
        <taxon>Chitinophagia</taxon>
        <taxon>Chitinophagales</taxon>
        <taxon>Chitinophagaceae</taxon>
        <taxon>Chitinophaga</taxon>
    </lineage>
</organism>
<dbReference type="Proteomes" id="UP000240978">
    <property type="component" value="Unassembled WGS sequence"/>
</dbReference>
<dbReference type="PANTHER" id="PTHR43976:SF9">
    <property type="entry name" value="OXIDOREDUCTASE"/>
    <property type="match status" value="1"/>
</dbReference>
<gene>
    <name evidence="2" type="ORF">CLV42_102123</name>
</gene>
<dbReference type="CDD" id="cd05374">
    <property type="entry name" value="17beta-HSD-like_SDR_c"/>
    <property type="match status" value="1"/>
</dbReference>
<evidence type="ECO:0000313" key="3">
    <source>
        <dbReference type="Proteomes" id="UP000240978"/>
    </source>
</evidence>
<dbReference type="RefSeq" id="WP_106600837.1">
    <property type="nucleotide sequence ID" value="NZ_PYGK01000002.1"/>
</dbReference>
<evidence type="ECO:0000313" key="2">
    <source>
        <dbReference type="EMBL" id="PSL34551.1"/>
    </source>
</evidence>
<protein>
    <submittedName>
        <fullName evidence="2">NADP-dependent 3-hydroxy acid dehydrogenase YdfG</fullName>
    </submittedName>
</protein>
<dbReference type="PANTHER" id="PTHR43976">
    <property type="entry name" value="SHORT CHAIN DEHYDROGENASE"/>
    <property type="match status" value="1"/>
</dbReference>
<proteinExistence type="inferred from homology"/>
<dbReference type="EMBL" id="PYGK01000002">
    <property type="protein sequence ID" value="PSL34551.1"/>
    <property type="molecule type" value="Genomic_DNA"/>
</dbReference>
<comment type="similarity">
    <text evidence="1">Belongs to the short-chain dehydrogenases/reductases (SDR) family.</text>
</comment>
<dbReference type="Gene3D" id="3.40.50.720">
    <property type="entry name" value="NAD(P)-binding Rossmann-like Domain"/>
    <property type="match status" value="1"/>
</dbReference>
<reference evidence="2 3" key="1">
    <citation type="submission" date="2018-03" db="EMBL/GenBank/DDBJ databases">
        <title>Genomic Encyclopedia of Archaeal and Bacterial Type Strains, Phase II (KMG-II): from individual species to whole genera.</title>
        <authorList>
            <person name="Goeker M."/>
        </authorList>
    </citation>
    <scope>NUCLEOTIDE SEQUENCE [LARGE SCALE GENOMIC DNA]</scope>
    <source>
        <strain evidence="2 3">DSM 18107</strain>
    </source>
</reference>
<dbReference type="PRINTS" id="PR00080">
    <property type="entry name" value="SDRFAMILY"/>
</dbReference>
<comment type="caution">
    <text evidence="2">The sequence shown here is derived from an EMBL/GenBank/DDBJ whole genome shotgun (WGS) entry which is preliminary data.</text>
</comment>
<dbReference type="OrthoDB" id="1235794at2"/>
<dbReference type="InterPro" id="IPR002347">
    <property type="entry name" value="SDR_fam"/>
</dbReference>